<name>A0AAN6M245_9PLEO</name>
<dbReference type="InterPro" id="IPR004046">
    <property type="entry name" value="GST_C"/>
</dbReference>
<dbReference type="InterPro" id="IPR004045">
    <property type="entry name" value="Glutathione_S-Trfase_N"/>
</dbReference>
<dbReference type="PROSITE" id="PS50404">
    <property type="entry name" value="GST_NTER"/>
    <property type="match status" value="1"/>
</dbReference>
<keyword evidence="7" id="KW-1185">Reference proteome</keyword>
<dbReference type="SUPFAM" id="SSF52833">
    <property type="entry name" value="Thioredoxin-like"/>
    <property type="match status" value="1"/>
</dbReference>
<dbReference type="PANTHER" id="PTHR34598">
    <property type="entry name" value="BLL6449 PROTEIN"/>
    <property type="match status" value="1"/>
</dbReference>
<sequence>MTIQVYSDPCTINSHKVLAGLEEMKADYNQNFINYFEGEHKSESYMKINPHATVPSATDGDLTLTESNSILQYAADKTGAETLYPKDLKHRADVNRWLLWEAATWFSVCYVYVIENVVKPLMKAEPDQKAIDEQSEKFHRGAGIMNTALGKNKWLTGPNITIADIAVAAPMHLHAASKLPLDKYPNVKRWLTQVESLESWKKTQTAVDKALLPNAPANGTTTNGSNGANNAANQPSSVSATVNYTHPVPTLTELYFYETPKSTLIHTPGDHPVSVIIHNARPHASTLSLDNNGFALEPFHTSFFDWENESAIRSTFYPEIVSFLQKTQAASRVLVFDHTIRTEKNASKALTDEKNTSQRSPVMLIHCDYTSESGPLRVRQLLPDEAEDLLSRRVAFINVWKPINRIVEERPLAMIDTESCRSEDFFKLHLRYRDRDGENYVMRHRDGHKWWYFPGMTTEEVVLLKTFESEEGRAGFVGHSAFVDPTSREGAPLRESVEIRAVCFF</sequence>
<comment type="similarity">
    <text evidence="2">Belongs to the asaB hydroxylase/desaturase family.</text>
</comment>
<dbReference type="SFLD" id="SFLDS00019">
    <property type="entry name" value="Glutathione_Transferase_(cytos"/>
    <property type="match status" value="1"/>
</dbReference>
<dbReference type="InterPro" id="IPR040079">
    <property type="entry name" value="Glutathione_S-Trfase"/>
</dbReference>
<dbReference type="GO" id="GO:0016491">
    <property type="term" value="F:oxidoreductase activity"/>
    <property type="evidence" value="ECO:0007669"/>
    <property type="project" value="UniProtKB-KW"/>
</dbReference>
<evidence type="ECO:0000256" key="2">
    <source>
        <dbReference type="ARBA" id="ARBA00023604"/>
    </source>
</evidence>
<feature type="domain" description="GST C-terminal" evidence="5">
    <location>
        <begin position="87"/>
        <end position="217"/>
    </location>
</feature>
<dbReference type="InterPro" id="IPR036282">
    <property type="entry name" value="Glutathione-S-Trfase_C_sf"/>
</dbReference>
<dbReference type="InterPro" id="IPR010987">
    <property type="entry name" value="Glutathione-S-Trfase_C-like"/>
</dbReference>
<dbReference type="EMBL" id="WVTA01000003">
    <property type="protein sequence ID" value="KAK3214443.1"/>
    <property type="molecule type" value="Genomic_DNA"/>
</dbReference>
<gene>
    <name evidence="6" type="ORF">GRF29_19g198550</name>
</gene>
<dbReference type="NCBIfam" id="NF041278">
    <property type="entry name" value="CmcJ_NvfI_EfuI"/>
    <property type="match status" value="1"/>
</dbReference>
<keyword evidence="1" id="KW-0560">Oxidoreductase</keyword>
<dbReference type="Pfam" id="PF02798">
    <property type="entry name" value="GST_N"/>
    <property type="match status" value="1"/>
</dbReference>
<dbReference type="SFLD" id="SFLDG00358">
    <property type="entry name" value="Main_(cytGST)"/>
    <property type="match status" value="1"/>
</dbReference>
<accession>A0AAN6M245</accession>
<evidence type="ECO:0000259" key="5">
    <source>
        <dbReference type="PROSITE" id="PS50405"/>
    </source>
</evidence>
<dbReference type="PANTHER" id="PTHR34598:SF3">
    <property type="entry name" value="OXIDOREDUCTASE AN1597"/>
    <property type="match status" value="1"/>
</dbReference>
<dbReference type="Gene3D" id="3.40.30.10">
    <property type="entry name" value="Glutaredoxin"/>
    <property type="match status" value="1"/>
</dbReference>
<dbReference type="InterPro" id="IPR044053">
    <property type="entry name" value="AsaB-like"/>
</dbReference>
<reference evidence="6 7" key="1">
    <citation type="submission" date="2021-02" db="EMBL/GenBank/DDBJ databases">
        <title>Genome assembly of Pseudopithomyces chartarum.</title>
        <authorList>
            <person name="Jauregui R."/>
            <person name="Singh J."/>
            <person name="Voisey C."/>
        </authorList>
    </citation>
    <scope>NUCLEOTIDE SEQUENCE [LARGE SCALE GENOMIC DNA]</scope>
    <source>
        <strain evidence="6 7">AGR01</strain>
    </source>
</reference>
<dbReference type="Proteomes" id="UP001280581">
    <property type="component" value="Unassembled WGS sequence"/>
</dbReference>
<dbReference type="InterPro" id="IPR036249">
    <property type="entry name" value="Thioredoxin-like_sf"/>
</dbReference>
<comment type="caution">
    <text evidence="6">The sequence shown here is derived from an EMBL/GenBank/DDBJ whole genome shotgun (WGS) entry which is preliminary data.</text>
</comment>
<proteinExistence type="inferred from homology"/>
<evidence type="ECO:0000256" key="3">
    <source>
        <dbReference type="SAM" id="MobiDB-lite"/>
    </source>
</evidence>
<feature type="region of interest" description="Disordered" evidence="3">
    <location>
        <begin position="213"/>
        <end position="235"/>
    </location>
</feature>
<organism evidence="6 7">
    <name type="scientific">Pseudopithomyces chartarum</name>
    <dbReference type="NCBI Taxonomy" id="1892770"/>
    <lineage>
        <taxon>Eukaryota</taxon>
        <taxon>Fungi</taxon>
        <taxon>Dikarya</taxon>
        <taxon>Ascomycota</taxon>
        <taxon>Pezizomycotina</taxon>
        <taxon>Dothideomycetes</taxon>
        <taxon>Pleosporomycetidae</taxon>
        <taxon>Pleosporales</taxon>
        <taxon>Massarineae</taxon>
        <taxon>Didymosphaeriaceae</taxon>
        <taxon>Pseudopithomyces</taxon>
    </lineage>
</organism>
<evidence type="ECO:0000313" key="7">
    <source>
        <dbReference type="Proteomes" id="UP001280581"/>
    </source>
</evidence>
<dbReference type="PROSITE" id="PS50405">
    <property type="entry name" value="GST_CTER"/>
    <property type="match status" value="1"/>
</dbReference>
<dbReference type="Gene3D" id="1.20.1050.10">
    <property type="match status" value="1"/>
</dbReference>
<evidence type="ECO:0000259" key="4">
    <source>
        <dbReference type="PROSITE" id="PS50404"/>
    </source>
</evidence>
<protein>
    <submittedName>
        <fullName evidence="6">Uncharacterized protein</fullName>
    </submittedName>
</protein>
<dbReference type="AlphaFoldDB" id="A0AAN6M245"/>
<feature type="domain" description="GST N-terminal" evidence="4">
    <location>
        <begin position="1"/>
        <end position="82"/>
    </location>
</feature>
<dbReference type="Pfam" id="PF00043">
    <property type="entry name" value="GST_C"/>
    <property type="match status" value="1"/>
</dbReference>
<dbReference type="SUPFAM" id="SSF47616">
    <property type="entry name" value="GST C-terminal domain-like"/>
    <property type="match status" value="1"/>
</dbReference>
<evidence type="ECO:0000256" key="1">
    <source>
        <dbReference type="ARBA" id="ARBA00023002"/>
    </source>
</evidence>
<evidence type="ECO:0000313" key="6">
    <source>
        <dbReference type="EMBL" id="KAK3214443.1"/>
    </source>
</evidence>